<feature type="region of interest" description="Disordered" evidence="1">
    <location>
        <begin position="94"/>
        <end position="114"/>
    </location>
</feature>
<dbReference type="SMART" id="SM00028">
    <property type="entry name" value="TPR"/>
    <property type="match status" value="3"/>
</dbReference>
<dbReference type="EMBL" id="JAAPAO010000550">
    <property type="protein sequence ID" value="KAF4657289.1"/>
    <property type="molecule type" value="Genomic_DNA"/>
</dbReference>
<dbReference type="GO" id="GO:0036159">
    <property type="term" value="P:inner dynein arm assembly"/>
    <property type="evidence" value="ECO:0007669"/>
    <property type="project" value="TreeGrafter"/>
</dbReference>
<evidence type="ECO:0008006" key="4">
    <source>
        <dbReference type="Google" id="ProtNLM"/>
    </source>
</evidence>
<dbReference type="Proteomes" id="UP000591131">
    <property type="component" value="Unassembled WGS sequence"/>
</dbReference>
<comment type="caution">
    <text evidence="2">The sequence shown here is derived from an EMBL/GenBank/DDBJ whole genome shotgun (WGS) entry which is preliminary data.</text>
</comment>
<feature type="compositionally biased region" description="Basic and acidic residues" evidence="1">
    <location>
        <begin position="159"/>
        <end position="184"/>
    </location>
</feature>
<reference evidence="2 3" key="1">
    <citation type="submission" date="2020-04" db="EMBL/GenBank/DDBJ databases">
        <title>Perkinsus chesapeaki whole genome sequence.</title>
        <authorList>
            <person name="Bogema D.R."/>
        </authorList>
    </citation>
    <scope>NUCLEOTIDE SEQUENCE [LARGE SCALE GENOMIC DNA]</scope>
    <source>
        <strain evidence="2">ATCC PRA-425</strain>
    </source>
</reference>
<dbReference type="PANTHER" id="PTHR46492:SF1">
    <property type="entry name" value="DYNEIN AXONEMAL ASSEMBLY FACTOR 4"/>
    <property type="match status" value="1"/>
</dbReference>
<dbReference type="Gene3D" id="1.25.40.10">
    <property type="entry name" value="Tetratricopeptide repeat domain"/>
    <property type="match status" value="2"/>
</dbReference>
<name>A0A7J6LDJ2_PERCH</name>
<dbReference type="GO" id="GO:0003341">
    <property type="term" value="P:cilium movement"/>
    <property type="evidence" value="ECO:0007669"/>
    <property type="project" value="TreeGrafter"/>
</dbReference>
<gene>
    <name evidence="2" type="ORF">FOL47_008524</name>
</gene>
<evidence type="ECO:0000313" key="3">
    <source>
        <dbReference type="Proteomes" id="UP000591131"/>
    </source>
</evidence>
<dbReference type="GO" id="GO:0036158">
    <property type="term" value="P:outer dynein arm assembly"/>
    <property type="evidence" value="ECO:0007669"/>
    <property type="project" value="TreeGrafter"/>
</dbReference>
<keyword evidence="3" id="KW-1185">Reference proteome</keyword>
<dbReference type="OrthoDB" id="428635at2759"/>
<dbReference type="PANTHER" id="PTHR46492">
    <property type="entry name" value="DYNEIN ASSEMBLY FACTOR 4, AXONEMAL"/>
    <property type="match status" value="1"/>
</dbReference>
<evidence type="ECO:0000256" key="1">
    <source>
        <dbReference type="SAM" id="MobiDB-lite"/>
    </source>
</evidence>
<organism evidence="2 3">
    <name type="scientific">Perkinsus chesapeaki</name>
    <name type="common">Clam parasite</name>
    <name type="synonym">Perkinsus andrewsi</name>
    <dbReference type="NCBI Taxonomy" id="330153"/>
    <lineage>
        <taxon>Eukaryota</taxon>
        <taxon>Sar</taxon>
        <taxon>Alveolata</taxon>
        <taxon>Perkinsozoa</taxon>
        <taxon>Perkinsea</taxon>
        <taxon>Perkinsida</taxon>
        <taxon>Perkinsidae</taxon>
        <taxon>Perkinsus</taxon>
    </lineage>
</organism>
<dbReference type="SUPFAM" id="SSF48452">
    <property type="entry name" value="TPR-like"/>
    <property type="match status" value="1"/>
</dbReference>
<feature type="region of interest" description="Disordered" evidence="1">
    <location>
        <begin position="148"/>
        <end position="184"/>
    </location>
</feature>
<feature type="region of interest" description="Disordered" evidence="1">
    <location>
        <begin position="234"/>
        <end position="262"/>
    </location>
</feature>
<accession>A0A7J6LDJ2</accession>
<dbReference type="InterPro" id="IPR019734">
    <property type="entry name" value="TPR_rpt"/>
</dbReference>
<protein>
    <recommendedName>
        <fullName evidence="4">Dyslexia susceptibility 1 candidate 1</fullName>
    </recommendedName>
</protein>
<dbReference type="AlphaFoldDB" id="A0A7J6LDJ2"/>
<dbReference type="InterPro" id="IPR011990">
    <property type="entry name" value="TPR-like_helical_dom_sf"/>
</dbReference>
<proteinExistence type="predicted"/>
<sequence length="714" mass="79611">MPRGIDYRWSEDSKNVCITFMGIVGANLQNLDVELAVDISKASTVIHGSSVQVQLVKSSAALWGNLEYNGENVKERRSESLVRAKAFEKARMESAAKEKQEQVKHSEQMQWKQDRENREMLERKRLDAKTAAESQVYEDLARIKYTPGGEGIEGTGQHAHREANGEAMSKTHHEETESETSHMEEQKIVEVFSSDDEKLGMQGLVKKCRCLPAFSEQSVKIGLEFTQRRQIGVPARDRPGREAPRPRADGTGIRGVSHRSTEADLDENSPIMLKNRGDRLMSNGDFRGAYNAYTSALRQSTSAKCFANRALAAMYTGRLSSACEDCRHALAALDLQLKYQSAGVVGGSAMESEDAKRTRAIVYSRLAVMCLWLGRTAGALEAALKAENIAQSCILFSTEERQLLSNDRQEISNLIGEVLLKKKAADELYRHKALTEAIGAYEDLLSSSNDNPVLLANLSQFKLQQGDYQESMRLADKALETSWSLPCVNPVVPGKYEEHLHQLLTDPPTFNDSAVDPTAAQWLMKREGCDLSELPEIPSEFEWVRSGGQEKNWIAVRKKPSEKTIEEIKVCVGELQDSVTSRVPADIKAVAEKHAESEHTTVQKAVLDARRYATDLDKSLVMREDARQAREESSVVNDLLGTGALINKHPLCVNRRKLYSKLQLRWSTAAVKVGNMEDEAIKRLRKIIAVDRDNKEAMLLISRLLAKQDTGHAA</sequence>
<evidence type="ECO:0000313" key="2">
    <source>
        <dbReference type="EMBL" id="KAF4657289.1"/>
    </source>
</evidence>
<dbReference type="InterPro" id="IPR052004">
    <property type="entry name" value="Dynein_assembly_factor_4"/>
</dbReference>
<feature type="compositionally biased region" description="Basic and acidic residues" evidence="1">
    <location>
        <begin position="235"/>
        <end position="248"/>
    </location>
</feature>